<gene>
    <name evidence="1" type="ORF">HNR55_000178</name>
</gene>
<sequence length="35" mass="3594">MSASIVGGLDLFPAQAGSGADAPMFWPDQVGWSQV</sequence>
<proteinExistence type="predicted"/>
<evidence type="ECO:0000313" key="1">
    <source>
        <dbReference type="EMBL" id="MBB6455617.1"/>
    </source>
</evidence>
<organism evidence="1 2">
    <name type="scientific">Acetobacter lovaniensis</name>
    <dbReference type="NCBI Taxonomy" id="104100"/>
    <lineage>
        <taxon>Bacteria</taxon>
        <taxon>Pseudomonadati</taxon>
        <taxon>Pseudomonadota</taxon>
        <taxon>Alphaproteobacteria</taxon>
        <taxon>Acetobacterales</taxon>
        <taxon>Acetobacteraceae</taxon>
        <taxon>Acetobacter</taxon>
    </lineage>
</organism>
<reference evidence="1 2" key="1">
    <citation type="submission" date="2020-08" db="EMBL/GenBank/DDBJ databases">
        <title>Genomic Encyclopedia of Type Strains, Phase IV (KMG-IV): sequencing the most valuable type-strain genomes for metagenomic binning, comparative biology and taxonomic classification.</title>
        <authorList>
            <person name="Goeker M."/>
        </authorList>
    </citation>
    <scope>NUCLEOTIDE SEQUENCE [LARGE SCALE GENOMIC DNA]</scope>
    <source>
        <strain evidence="1 2">DSM 4491</strain>
    </source>
</reference>
<name>A0A841QBQ4_9PROT</name>
<dbReference type="EMBL" id="JACHIE010000001">
    <property type="protein sequence ID" value="MBB6455617.1"/>
    <property type="molecule type" value="Genomic_DNA"/>
</dbReference>
<accession>A0A841QBQ4</accession>
<dbReference type="Proteomes" id="UP000578000">
    <property type="component" value="Unassembled WGS sequence"/>
</dbReference>
<keyword evidence="2" id="KW-1185">Reference proteome</keyword>
<comment type="caution">
    <text evidence="1">The sequence shown here is derived from an EMBL/GenBank/DDBJ whole genome shotgun (WGS) entry which is preliminary data.</text>
</comment>
<protein>
    <submittedName>
        <fullName evidence="1">Uncharacterized protein</fullName>
    </submittedName>
</protein>
<evidence type="ECO:0000313" key="2">
    <source>
        <dbReference type="Proteomes" id="UP000578000"/>
    </source>
</evidence>
<dbReference type="AlphaFoldDB" id="A0A841QBQ4"/>